<protein>
    <submittedName>
        <fullName evidence="1">Uncharacterized protein</fullName>
    </submittedName>
</protein>
<dbReference type="HOGENOM" id="CLU_1408730_0_0_1"/>
<proteinExistence type="predicted"/>
<name>N1PTZ0_DOTSN</name>
<reference evidence="1 2" key="2">
    <citation type="journal article" date="2012" name="PLoS Pathog.">
        <title>Diverse lifestyles and strategies of plant pathogenesis encoded in the genomes of eighteen Dothideomycetes fungi.</title>
        <authorList>
            <person name="Ohm R.A."/>
            <person name="Feau N."/>
            <person name="Henrissat B."/>
            <person name="Schoch C.L."/>
            <person name="Horwitz B.A."/>
            <person name="Barry K.W."/>
            <person name="Condon B.J."/>
            <person name="Copeland A.C."/>
            <person name="Dhillon B."/>
            <person name="Glaser F."/>
            <person name="Hesse C.N."/>
            <person name="Kosti I."/>
            <person name="LaButti K."/>
            <person name="Lindquist E.A."/>
            <person name="Lucas S."/>
            <person name="Salamov A.A."/>
            <person name="Bradshaw R.E."/>
            <person name="Ciuffetti L."/>
            <person name="Hamelin R.C."/>
            <person name="Kema G.H.J."/>
            <person name="Lawrence C."/>
            <person name="Scott J.A."/>
            <person name="Spatafora J.W."/>
            <person name="Turgeon B.G."/>
            <person name="de Wit P.J.G.M."/>
            <person name="Zhong S."/>
            <person name="Goodwin S.B."/>
            <person name="Grigoriev I.V."/>
        </authorList>
    </citation>
    <scope>NUCLEOTIDE SEQUENCE [LARGE SCALE GENOMIC DNA]</scope>
    <source>
        <strain evidence="2">NZE10 / CBS 128990</strain>
    </source>
</reference>
<reference evidence="2" key="1">
    <citation type="journal article" date="2012" name="PLoS Genet.">
        <title>The genomes of the fungal plant pathogens Cladosporium fulvum and Dothistroma septosporum reveal adaptation to different hosts and lifestyles but also signatures of common ancestry.</title>
        <authorList>
            <person name="de Wit P.J.G.M."/>
            <person name="van der Burgt A."/>
            <person name="Oekmen B."/>
            <person name="Stergiopoulos I."/>
            <person name="Abd-Elsalam K.A."/>
            <person name="Aerts A.L."/>
            <person name="Bahkali A.H."/>
            <person name="Beenen H.G."/>
            <person name="Chettri P."/>
            <person name="Cox M.P."/>
            <person name="Datema E."/>
            <person name="de Vries R.P."/>
            <person name="Dhillon B."/>
            <person name="Ganley A.R."/>
            <person name="Griffiths S.A."/>
            <person name="Guo Y."/>
            <person name="Hamelin R.C."/>
            <person name="Henrissat B."/>
            <person name="Kabir M.S."/>
            <person name="Jashni M.K."/>
            <person name="Kema G."/>
            <person name="Klaubauf S."/>
            <person name="Lapidus A."/>
            <person name="Levasseur A."/>
            <person name="Lindquist E."/>
            <person name="Mehrabi R."/>
            <person name="Ohm R.A."/>
            <person name="Owen T.J."/>
            <person name="Salamov A."/>
            <person name="Schwelm A."/>
            <person name="Schijlen E."/>
            <person name="Sun H."/>
            <person name="van den Burg H.A."/>
            <person name="van Ham R.C.H.J."/>
            <person name="Zhang S."/>
            <person name="Goodwin S.B."/>
            <person name="Grigoriev I.V."/>
            <person name="Collemare J."/>
            <person name="Bradshaw R.E."/>
        </authorList>
    </citation>
    <scope>NUCLEOTIDE SEQUENCE [LARGE SCALE GENOMIC DNA]</scope>
    <source>
        <strain evidence="2">NZE10 / CBS 128990</strain>
    </source>
</reference>
<accession>N1PTZ0</accession>
<dbReference type="PANTHER" id="PTHR10622">
    <property type="entry name" value="HET DOMAIN-CONTAINING PROTEIN"/>
    <property type="match status" value="1"/>
</dbReference>
<evidence type="ECO:0000313" key="1">
    <source>
        <dbReference type="EMBL" id="EME45884.1"/>
    </source>
</evidence>
<dbReference type="STRING" id="675120.N1PTZ0"/>
<dbReference type="AlphaFoldDB" id="N1PTZ0"/>
<keyword evidence="2" id="KW-1185">Reference proteome</keyword>
<evidence type="ECO:0000313" key="2">
    <source>
        <dbReference type="Proteomes" id="UP000016933"/>
    </source>
</evidence>
<gene>
    <name evidence="1" type="ORF">DOTSEDRAFT_70050</name>
</gene>
<sequence>MSWASIRTTSRIEDTASCLMGLFSVNMPLIYGERMDASTRLQLEIIKHSDDESIFAWAGEPNIGSSRANKYQPRGSLLASHPRLFESSREIYRIDRVSGKPYAMTNKGLRLGADAAIIGYGVDKFYVILINCAHGKFIRLDNEYRMKGVTPCLLVLQRLNHNMFGRSRYELDLETHHDGAWLSNPFSDEVLSR</sequence>
<dbReference type="EMBL" id="KB446537">
    <property type="protein sequence ID" value="EME45884.1"/>
    <property type="molecule type" value="Genomic_DNA"/>
</dbReference>
<organism evidence="1 2">
    <name type="scientific">Dothistroma septosporum (strain NZE10 / CBS 128990)</name>
    <name type="common">Red band needle blight fungus</name>
    <name type="synonym">Mycosphaerella pini</name>
    <dbReference type="NCBI Taxonomy" id="675120"/>
    <lineage>
        <taxon>Eukaryota</taxon>
        <taxon>Fungi</taxon>
        <taxon>Dikarya</taxon>
        <taxon>Ascomycota</taxon>
        <taxon>Pezizomycotina</taxon>
        <taxon>Dothideomycetes</taxon>
        <taxon>Dothideomycetidae</taxon>
        <taxon>Mycosphaerellales</taxon>
        <taxon>Mycosphaerellaceae</taxon>
        <taxon>Dothistroma</taxon>
    </lineage>
</organism>
<dbReference type="PANTHER" id="PTHR10622:SF10">
    <property type="entry name" value="HET DOMAIN-CONTAINING PROTEIN"/>
    <property type="match status" value="1"/>
</dbReference>
<dbReference type="OrthoDB" id="3635333at2759"/>
<dbReference type="Proteomes" id="UP000016933">
    <property type="component" value="Unassembled WGS sequence"/>
</dbReference>